<feature type="domain" description="Endonuclease/exonuclease/phosphatase" evidence="1">
    <location>
        <begin position="7"/>
        <end position="145"/>
    </location>
</feature>
<evidence type="ECO:0000313" key="2">
    <source>
        <dbReference type="EMBL" id="RKP15808.1"/>
    </source>
</evidence>
<name>A0A4P9Y9M4_ROZAC</name>
<evidence type="ECO:0000313" key="3">
    <source>
        <dbReference type="Proteomes" id="UP000281549"/>
    </source>
</evidence>
<dbReference type="InterPro" id="IPR005135">
    <property type="entry name" value="Endo/exonuclease/phosphatase"/>
</dbReference>
<evidence type="ECO:0000259" key="1">
    <source>
        <dbReference type="Pfam" id="PF03372"/>
    </source>
</evidence>
<dbReference type="GO" id="GO:0003824">
    <property type="term" value="F:catalytic activity"/>
    <property type="evidence" value="ECO:0007669"/>
    <property type="project" value="InterPro"/>
</dbReference>
<accession>A0A4P9Y9M4</accession>
<feature type="non-terminal residue" evidence="2">
    <location>
        <position position="152"/>
    </location>
</feature>
<reference evidence="3" key="1">
    <citation type="journal article" date="2018" name="Nat. Microbiol.">
        <title>Leveraging single-cell genomics to expand the fungal tree of life.</title>
        <authorList>
            <person name="Ahrendt S.R."/>
            <person name="Quandt C.A."/>
            <person name="Ciobanu D."/>
            <person name="Clum A."/>
            <person name="Salamov A."/>
            <person name="Andreopoulos B."/>
            <person name="Cheng J.F."/>
            <person name="Woyke T."/>
            <person name="Pelin A."/>
            <person name="Henrissat B."/>
            <person name="Reynolds N.K."/>
            <person name="Benny G.L."/>
            <person name="Smith M.E."/>
            <person name="James T.Y."/>
            <person name="Grigoriev I.V."/>
        </authorList>
    </citation>
    <scope>NUCLEOTIDE SEQUENCE [LARGE SCALE GENOMIC DNA]</scope>
    <source>
        <strain evidence="3">CSF55</strain>
    </source>
</reference>
<dbReference type="Proteomes" id="UP000281549">
    <property type="component" value="Unassembled WGS sequence"/>
</dbReference>
<gene>
    <name evidence="2" type="ORF">ROZALSC1DRAFT_26025</name>
</gene>
<organism evidence="2 3">
    <name type="scientific">Rozella allomycis (strain CSF55)</name>
    <dbReference type="NCBI Taxonomy" id="988480"/>
    <lineage>
        <taxon>Eukaryota</taxon>
        <taxon>Fungi</taxon>
        <taxon>Fungi incertae sedis</taxon>
        <taxon>Cryptomycota</taxon>
        <taxon>Cryptomycota incertae sedis</taxon>
        <taxon>Rozella</taxon>
    </lineage>
</organism>
<dbReference type="Gene3D" id="3.60.10.10">
    <property type="entry name" value="Endonuclease/exonuclease/phosphatase"/>
    <property type="match status" value="1"/>
</dbReference>
<dbReference type="SUPFAM" id="SSF56219">
    <property type="entry name" value="DNase I-like"/>
    <property type="match status" value="1"/>
</dbReference>
<dbReference type="AlphaFoldDB" id="A0A4P9Y9M4"/>
<proteinExistence type="predicted"/>
<dbReference type="Pfam" id="PF03372">
    <property type="entry name" value="Exo_endo_phos"/>
    <property type="match status" value="1"/>
</dbReference>
<dbReference type="EMBL" id="ML007649">
    <property type="protein sequence ID" value="RKP15808.1"/>
    <property type="molecule type" value="Genomic_DNA"/>
</dbReference>
<dbReference type="InterPro" id="IPR036691">
    <property type="entry name" value="Endo/exonu/phosph_ase_sf"/>
</dbReference>
<sequence>MSSIAFFNANGVVGKADNIMHFFNSQNIDLLILGETWLSSGDNVPFKNCCVYNACHESDDIILRGGRRGRGGLLILGKKRNEFFVIKEDPHKRWVLFRYQNLLCCATYLEPSADDSILDDIFSMLDEETNGFEDEFVFLGDINARNRDICGD</sequence>
<protein>
    <recommendedName>
        <fullName evidence="1">Endonuclease/exonuclease/phosphatase domain-containing protein</fullName>
    </recommendedName>
</protein>